<evidence type="ECO:0000313" key="3">
    <source>
        <dbReference type="Proteomes" id="UP001165122"/>
    </source>
</evidence>
<dbReference type="InterPro" id="IPR036065">
    <property type="entry name" value="BolA-like_sf"/>
</dbReference>
<reference evidence="3" key="1">
    <citation type="journal article" date="2023" name="Commun. Biol.">
        <title>Genome analysis of Parmales, the sister group of diatoms, reveals the evolutionary specialization of diatoms from phago-mixotrophs to photoautotrophs.</title>
        <authorList>
            <person name="Ban H."/>
            <person name="Sato S."/>
            <person name="Yoshikawa S."/>
            <person name="Yamada K."/>
            <person name="Nakamura Y."/>
            <person name="Ichinomiya M."/>
            <person name="Sato N."/>
            <person name="Blanc-Mathieu R."/>
            <person name="Endo H."/>
            <person name="Kuwata A."/>
            <person name="Ogata H."/>
        </authorList>
    </citation>
    <scope>NUCLEOTIDE SEQUENCE [LARGE SCALE GENOMIC DNA]</scope>
    <source>
        <strain evidence="3">NIES 3700</strain>
    </source>
</reference>
<evidence type="ECO:0000313" key="2">
    <source>
        <dbReference type="EMBL" id="GMH68198.1"/>
    </source>
</evidence>
<dbReference type="InterPro" id="IPR002634">
    <property type="entry name" value="BolA"/>
</dbReference>
<dbReference type="GO" id="GO:0016226">
    <property type="term" value="P:iron-sulfur cluster assembly"/>
    <property type="evidence" value="ECO:0007669"/>
    <property type="project" value="TreeGrafter"/>
</dbReference>
<dbReference type="Pfam" id="PF02657">
    <property type="entry name" value="SufE"/>
    <property type="match status" value="1"/>
</dbReference>
<sequence>MNQSRSKSEPISSALMIGMRSQLQLSSSATALPEQLEKLVAGFERMGDEKIRYKQLLFLATKLPPMSDSLKTDTNKVPGCLSTVHVSASYDSSTSTITFLGDSDGLLTKGLVAMLVTGLSKCTLKEIQCIDGSFIVRSGLDQSLTPGRNNGFLNMIETMKIKAAQCSAQEESGASETSENDKPMYNEMIGKLILLKPETLELIDESDQHSGHAGSKGWEESGESHFKLKIVADVFEGMSALKRHQLVYTILGDTMEKIHALSVDAKAPSQVNQ</sequence>
<accession>A0A9W7AFE5</accession>
<dbReference type="AlphaFoldDB" id="A0A9W7AFE5"/>
<dbReference type="Gene3D" id="3.30.300.90">
    <property type="entry name" value="BolA-like"/>
    <property type="match status" value="1"/>
</dbReference>
<feature type="domain" description="Fe-S metabolism associated" evidence="1">
    <location>
        <begin position="42"/>
        <end position="160"/>
    </location>
</feature>
<evidence type="ECO:0000259" key="1">
    <source>
        <dbReference type="Pfam" id="PF02657"/>
    </source>
</evidence>
<dbReference type="Pfam" id="PF01722">
    <property type="entry name" value="BolA"/>
    <property type="match status" value="1"/>
</dbReference>
<keyword evidence="3" id="KW-1185">Reference proteome</keyword>
<organism evidence="2 3">
    <name type="scientific">Triparma laevis f. longispina</name>
    <dbReference type="NCBI Taxonomy" id="1714387"/>
    <lineage>
        <taxon>Eukaryota</taxon>
        <taxon>Sar</taxon>
        <taxon>Stramenopiles</taxon>
        <taxon>Ochrophyta</taxon>
        <taxon>Bolidophyceae</taxon>
        <taxon>Parmales</taxon>
        <taxon>Triparmaceae</taxon>
        <taxon>Triparma</taxon>
    </lineage>
</organism>
<dbReference type="PANTHER" id="PTHR46230:SF3">
    <property type="entry name" value="SUFE-LIKE PROTEIN 1, CHLOROPLASTIC_MITOCHONDRIAL"/>
    <property type="match status" value="1"/>
</dbReference>
<dbReference type="InterPro" id="IPR003808">
    <property type="entry name" value="Fe-S_metab-assoc_dom"/>
</dbReference>
<protein>
    <recommendedName>
        <fullName evidence="1">Fe-S metabolism associated domain-containing protein</fullName>
    </recommendedName>
</protein>
<comment type="caution">
    <text evidence="2">The sequence shown here is derived from an EMBL/GenBank/DDBJ whole genome shotgun (WGS) entry which is preliminary data.</text>
</comment>
<dbReference type="EMBL" id="BRXW01000591">
    <property type="protein sequence ID" value="GMH68198.1"/>
    <property type="molecule type" value="Genomic_DNA"/>
</dbReference>
<dbReference type="SUPFAM" id="SSF82657">
    <property type="entry name" value="BolA-like"/>
    <property type="match status" value="1"/>
</dbReference>
<dbReference type="SUPFAM" id="SSF82649">
    <property type="entry name" value="SufE/NifU"/>
    <property type="match status" value="1"/>
</dbReference>
<dbReference type="Gene3D" id="3.90.1010.10">
    <property type="match status" value="1"/>
</dbReference>
<dbReference type="PANTHER" id="PTHR46230">
    <property type="match status" value="1"/>
</dbReference>
<dbReference type="OrthoDB" id="411584at2759"/>
<proteinExistence type="predicted"/>
<gene>
    <name evidence="2" type="ORF">TrLO_g10136</name>
</gene>
<name>A0A9W7AFE5_9STRA</name>
<dbReference type="Proteomes" id="UP001165122">
    <property type="component" value="Unassembled WGS sequence"/>
</dbReference>